<proteinExistence type="predicted"/>
<reference evidence="4" key="1">
    <citation type="submission" date="2025-08" db="UniProtKB">
        <authorList>
            <consortium name="RefSeq"/>
        </authorList>
    </citation>
    <scope>IDENTIFICATION</scope>
</reference>
<dbReference type="SUPFAM" id="SSF52047">
    <property type="entry name" value="RNI-like"/>
    <property type="match status" value="1"/>
</dbReference>
<dbReference type="InterPro" id="IPR050333">
    <property type="entry name" value="SLRP"/>
</dbReference>
<dbReference type="PANTHER" id="PTHR45712:SF22">
    <property type="entry name" value="INSULIN-LIKE GROWTH FACTOR-BINDING PROTEIN COMPLEX ACID LABILE SUBUNIT"/>
    <property type="match status" value="1"/>
</dbReference>
<sequence>MNELKVRRGMTHMFSLVLVICTMVISASTDFKALKCPPSPAQCQYDVSVFDEHFYFVEDLKFVIVYRGTYLSFKCPEGVGFESESMPRFSSAVRVQLLVLTHCAVPAASFASALAALNVTVLDKLILREPRGDLRSFHMTGLGVSALEVRAKERVALEEEALGQLGALAELWLVGVALPEAALLRLPASLLYLHIESCNMTEFATPALRRLSSLVHLRLYERTLTVAPDLSAVPSLRSVSFIAPLNGLPSSNTVKNLTSQNCNSLEILGECGALSRLEVSGAGGAPGAGWLARCPALAELVLSDTRVDALPADLVRAAPRLRRLAVRGCRLRHLPPDLLAHTRDLQELDFSNNRLETLPEQLLVSVRALRSLELSNNRLTLAGARAALAPTSLHRLVLDGNPLGDFCQAGSDALYPDGVSALFEMRALRTLSLARTALTRLCADWRRDMRALARLDLRHNNISALQAADLQWSRNVPAEVLLQGNPPISLLTVLSKVFEKLLLRRLMPILHEKHVIPDHQFGFRQELGTIEQVHRVCNIIRKSLEDKEYCSCAFLDIQQAFDRSQGPKDCYCNAPEWIK</sequence>
<protein>
    <submittedName>
        <fullName evidence="4">Platelet glycoprotein V-like</fullName>
    </submittedName>
</protein>
<feature type="signal peptide" evidence="3">
    <location>
        <begin position="1"/>
        <end position="27"/>
    </location>
</feature>
<keyword evidence="3" id="KW-0732">Signal</keyword>
<organism evidence="4">
    <name type="scientific">Papilio xuthus</name>
    <name type="common">Asian swallowtail butterfly</name>
    <dbReference type="NCBI Taxonomy" id="66420"/>
    <lineage>
        <taxon>Eukaryota</taxon>
        <taxon>Metazoa</taxon>
        <taxon>Ecdysozoa</taxon>
        <taxon>Arthropoda</taxon>
        <taxon>Hexapoda</taxon>
        <taxon>Insecta</taxon>
        <taxon>Pterygota</taxon>
        <taxon>Neoptera</taxon>
        <taxon>Endopterygota</taxon>
        <taxon>Lepidoptera</taxon>
        <taxon>Glossata</taxon>
        <taxon>Ditrysia</taxon>
        <taxon>Papilionoidea</taxon>
        <taxon>Papilionidae</taxon>
        <taxon>Papilioninae</taxon>
        <taxon>Papilio</taxon>
    </lineage>
</organism>
<evidence type="ECO:0000313" key="4">
    <source>
        <dbReference type="RefSeq" id="XP_013163976.1"/>
    </source>
</evidence>
<keyword evidence="1" id="KW-0433">Leucine-rich repeat</keyword>
<feature type="chain" id="PRO_5042604481" evidence="3">
    <location>
        <begin position="28"/>
        <end position="579"/>
    </location>
</feature>
<dbReference type="Proteomes" id="UP000694872">
    <property type="component" value="Unplaced"/>
</dbReference>
<dbReference type="PANTHER" id="PTHR45712">
    <property type="entry name" value="AGAP008170-PA"/>
    <property type="match status" value="1"/>
</dbReference>
<dbReference type="Pfam" id="PF13855">
    <property type="entry name" value="LRR_8"/>
    <property type="match status" value="1"/>
</dbReference>
<dbReference type="AlphaFoldDB" id="A0AAJ7E5L8"/>
<dbReference type="GeneID" id="106115205"/>
<dbReference type="Gene3D" id="3.80.10.10">
    <property type="entry name" value="Ribonuclease Inhibitor"/>
    <property type="match status" value="2"/>
</dbReference>
<evidence type="ECO:0000256" key="1">
    <source>
        <dbReference type="ARBA" id="ARBA00022614"/>
    </source>
</evidence>
<gene>
    <name evidence="4" type="primary">LOC106115205</name>
</gene>
<accession>A0AAJ7E5L8</accession>
<dbReference type="PROSITE" id="PS51450">
    <property type="entry name" value="LRR"/>
    <property type="match status" value="1"/>
</dbReference>
<name>A0AAJ7E5L8_PAPXU</name>
<dbReference type="SMART" id="SM00369">
    <property type="entry name" value="LRR_TYP"/>
    <property type="match status" value="5"/>
</dbReference>
<dbReference type="InterPro" id="IPR003591">
    <property type="entry name" value="Leu-rich_rpt_typical-subtyp"/>
</dbReference>
<dbReference type="KEGG" id="pxu:106115205"/>
<keyword evidence="2" id="KW-0677">Repeat</keyword>
<evidence type="ECO:0000256" key="3">
    <source>
        <dbReference type="SAM" id="SignalP"/>
    </source>
</evidence>
<dbReference type="InterPro" id="IPR032675">
    <property type="entry name" value="LRR_dom_sf"/>
</dbReference>
<dbReference type="RefSeq" id="XP_013163976.1">
    <property type="nucleotide sequence ID" value="XM_013308522.1"/>
</dbReference>
<dbReference type="InterPro" id="IPR001611">
    <property type="entry name" value="Leu-rich_rpt"/>
</dbReference>
<evidence type="ECO:0000256" key="2">
    <source>
        <dbReference type="ARBA" id="ARBA00022737"/>
    </source>
</evidence>